<dbReference type="EMBL" id="LT838272">
    <property type="protein sequence ID" value="SMB99006.1"/>
    <property type="molecule type" value="Genomic_DNA"/>
</dbReference>
<evidence type="ECO:0000313" key="1">
    <source>
        <dbReference type="EMBL" id="SMB99006.1"/>
    </source>
</evidence>
<reference evidence="1 2" key="1">
    <citation type="submission" date="2017-04" db="EMBL/GenBank/DDBJ databases">
        <authorList>
            <person name="Afonso C.L."/>
            <person name="Miller P.J."/>
            <person name="Scott M.A."/>
            <person name="Spackman E."/>
            <person name="Goraichik I."/>
            <person name="Dimitrov K.M."/>
            <person name="Suarez D.L."/>
            <person name="Swayne D.E."/>
        </authorList>
    </citation>
    <scope>NUCLEOTIDE SEQUENCE [LARGE SCALE GENOMIC DNA]</scope>
    <source>
        <strain evidence="1 2">ToBE</strain>
    </source>
</reference>
<gene>
    <name evidence="1" type="ORF">SAMN00808754_2680</name>
</gene>
<sequence>MVILLASSRPLDFLLQKLRSLINTQLTFNQWQTGRFNFCRLFLPDQKKVREQVATSVAAFIIEIIEKELLEDILYSQYDLEDTEQAQNLCLRAKRILEQGAQGLSQGYWRGQPLTLRIKEYLEESSYLNIDGFVQFRLPDYLLELEQAIEEAIDEYIMEKEYDEFVGVLRYFLEIQEPRIEKVHVVLSPGGGFQLYDGKNKSLEKEYLDGFMVDIGDNDLNYEDLLLSALITLAPRQVVLHGTDKGKAWGTVNTIKNVFGDRVTVCNGCSRCRRILRKF</sequence>
<dbReference type="AlphaFoldDB" id="A0A1W1W097"/>
<name>A0A1W1W097_9FIRM</name>
<keyword evidence="2" id="KW-1185">Reference proteome</keyword>
<dbReference type="Proteomes" id="UP000192569">
    <property type="component" value="Chromosome I"/>
</dbReference>
<protein>
    <submittedName>
        <fullName evidence="1">Putative sporulation protein YtxC</fullName>
    </submittedName>
</protein>
<dbReference type="InterPro" id="IPR014199">
    <property type="entry name" value="Spore_YtxC"/>
</dbReference>
<organism evidence="1 2">
    <name type="scientific">Thermanaeromonas toyohensis ToBE</name>
    <dbReference type="NCBI Taxonomy" id="698762"/>
    <lineage>
        <taxon>Bacteria</taxon>
        <taxon>Bacillati</taxon>
        <taxon>Bacillota</taxon>
        <taxon>Clostridia</taxon>
        <taxon>Neomoorellales</taxon>
        <taxon>Neomoorellaceae</taxon>
        <taxon>Thermanaeromonas</taxon>
    </lineage>
</organism>
<accession>A0A1W1W097</accession>
<dbReference type="OrthoDB" id="2986513at2"/>
<proteinExistence type="predicted"/>
<dbReference type="RefSeq" id="WP_084666396.1">
    <property type="nucleotide sequence ID" value="NZ_LT838272.1"/>
</dbReference>
<dbReference type="STRING" id="698762.SAMN00808754_2680"/>
<evidence type="ECO:0000313" key="2">
    <source>
        <dbReference type="Proteomes" id="UP000192569"/>
    </source>
</evidence>
<dbReference type="Pfam" id="PF08812">
    <property type="entry name" value="YtxC"/>
    <property type="match status" value="1"/>
</dbReference>